<dbReference type="PANTHER" id="PTHR30273">
    <property type="entry name" value="PERIPLASMIC SIGNAL SENSOR AND SIGMA FACTOR ACTIVATOR FECR-RELATED"/>
    <property type="match status" value="1"/>
</dbReference>
<dbReference type="PIRSF" id="PIRSF018266">
    <property type="entry name" value="FecR"/>
    <property type="match status" value="1"/>
</dbReference>
<evidence type="ECO:0000313" key="4">
    <source>
        <dbReference type="EMBL" id="QHT67635.1"/>
    </source>
</evidence>
<dbReference type="GO" id="GO:0016989">
    <property type="term" value="F:sigma factor antagonist activity"/>
    <property type="evidence" value="ECO:0007669"/>
    <property type="project" value="TreeGrafter"/>
</dbReference>
<dbReference type="Proteomes" id="UP000480178">
    <property type="component" value="Chromosome"/>
</dbReference>
<sequence length="358" mass="40368">MKKEITPELIRKYLAGECSYQEKQLIDDWYASFENEDDYLHSLDDAQKDKLKNRILWSIKQNRQAQGKKATQPAYLSPNKNTTPKKPFFARYAKIAAVLIVALGIAFLMFNIPQQKTPVAEIVPMKKMVNSSNLIKKYTLTDGSTVWLHGHSSISFVPGFKGNKRAVFLAGEAFFEIEKDSLKPFEVHSGNLITRVLGTSFTVKAHEQDSSIEVSVLTGKVSLYAIDSQENKQQFLEKNLADEVPQLILIPNQKGTYSKVNKHLIKEKLPEASKQTVWAETSLSFDNTPVHEVINVLTQKFDIHISIANPDIANCTIKGDFTQQNLPVIIDMICKSIDAEYRMSNNQILIEGEGCQSN</sequence>
<organism evidence="4 5">
    <name type="scientific">Rhodocytophaga rosea</name>
    <dbReference type="NCBI Taxonomy" id="2704465"/>
    <lineage>
        <taxon>Bacteria</taxon>
        <taxon>Pseudomonadati</taxon>
        <taxon>Bacteroidota</taxon>
        <taxon>Cytophagia</taxon>
        <taxon>Cytophagales</taxon>
        <taxon>Rhodocytophagaceae</taxon>
        <taxon>Rhodocytophaga</taxon>
    </lineage>
</organism>
<dbReference type="InterPro" id="IPR012373">
    <property type="entry name" value="Ferrdict_sens_TM"/>
</dbReference>
<dbReference type="KEGG" id="rhoz:GXP67_13855"/>
<evidence type="ECO:0000313" key="5">
    <source>
        <dbReference type="Proteomes" id="UP000480178"/>
    </source>
</evidence>
<dbReference type="PANTHER" id="PTHR30273:SF2">
    <property type="entry name" value="PROTEIN FECR"/>
    <property type="match status" value="1"/>
</dbReference>
<dbReference type="Gene3D" id="3.55.50.30">
    <property type="match status" value="1"/>
</dbReference>
<dbReference type="InterPro" id="IPR006860">
    <property type="entry name" value="FecR"/>
</dbReference>
<evidence type="ECO:0000259" key="3">
    <source>
        <dbReference type="Pfam" id="PF16344"/>
    </source>
</evidence>
<dbReference type="Pfam" id="PF16344">
    <property type="entry name" value="FecR_C"/>
    <property type="match status" value="1"/>
</dbReference>
<evidence type="ECO:0000256" key="1">
    <source>
        <dbReference type="SAM" id="Phobius"/>
    </source>
</evidence>
<feature type="domain" description="FecR protein" evidence="2">
    <location>
        <begin position="135"/>
        <end position="221"/>
    </location>
</feature>
<gene>
    <name evidence="4" type="ORF">GXP67_13855</name>
</gene>
<dbReference type="AlphaFoldDB" id="A0A6C0GIA0"/>
<dbReference type="Pfam" id="PF04773">
    <property type="entry name" value="FecR"/>
    <property type="match status" value="1"/>
</dbReference>
<protein>
    <submittedName>
        <fullName evidence="4">FecR family protein</fullName>
    </submittedName>
</protein>
<reference evidence="4 5" key="1">
    <citation type="submission" date="2020-01" db="EMBL/GenBank/DDBJ databases">
        <authorList>
            <person name="Kim M.K."/>
        </authorList>
    </citation>
    <scope>NUCLEOTIDE SEQUENCE [LARGE SCALE GENOMIC DNA]</scope>
    <source>
        <strain evidence="4 5">172606-1</strain>
    </source>
</reference>
<accession>A0A6C0GIA0</accession>
<dbReference type="InterPro" id="IPR032508">
    <property type="entry name" value="FecR_C"/>
</dbReference>
<keyword evidence="5" id="KW-1185">Reference proteome</keyword>
<dbReference type="EMBL" id="CP048222">
    <property type="protein sequence ID" value="QHT67635.1"/>
    <property type="molecule type" value="Genomic_DNA"/>
</dbReference>
<proteinExistence type="predicted"/>
<name>A0A6C0GIA0_9BACT</name>
<evidence type="ECO:0000259" key="2">
    <source>
        <dbReference type="Pfam" id="PF04773"/>
    </source>
</evidence>
<feature type="domain" description="Protein FecR C-terminal" evidence="3">
    <location>
        <begin position="283"/>
        <end position="350"/>
    </location>
</feature>
<dbReference type="RefSeq" id="WP_162443659.1">
    <property type="nucleotide sequence ID" value="NZ_CP048222.1"/>
</dbReference>
<dbReference type="Gene3D" id="2.60.120.1440">
    <property type="match status" value="1"/>
</dbReference>
<keyword evidence="1" id="KW-1133">Transmembrane helix</keyword>
<keyword evidence="1" id="KW-0472">Membrane</keyword>
<keyword evidence="1" id="KW-0812">Transmembrane</keyword>
<feature type="transmembrane region" description="Helical" evidence="1">
    <location>
        <begin position="92"/>
        <end position="110"/>
    </location>
</feature>